<dbReference type="PANTHER" id="PTHR36063">
    <property type="entry name" value="ARABIDOPSIS THALIANA GENOMIC DNA, CHROMOSOME 5, P1 CLONE:MOK16"/>
    <property type="match status" value="1"/>
</dbReference>
<evidence type="ECO:0000313" key="2">
    <source>
        <dbReference type="EMBL" id="KAK4750083.1"/>
    </source>
</evidence>
<dbReference type="Proteomes" id="UP001345219">
    <property type="component" value="Chromosome 21"/>
</dbReference>
<evidence type="ECO:0000313" key="3">
    <source>
        <dbReference type="Proteomes" id="UP001345219"/>
    </source>
</evidence>
<proteinExistence type="predicted"/>
<evidence type="ECO:0000256" key="1">
    <source>
        <dbReference type="SAM" id="MobiDB-lite"/>
    </source>
</evidence>
<dbReference type="AlphaFoldDB" id="A0AAN7JML4"/>
<comment type="caution">
    <text evidence="2">The sequence shown here is derived from an EMBL/GenBank/DDBJ whole genome shotgun (WGS) entry which is preliminary data.</text>
</comment>
<accession>A0AAN7JML4</accession>
<feature type="region of interest" description="Disordered" evidence="1">
    <location>
        <begin position="152"/>
        <end position="178"/>
    </location>
</feature>
<organism evidence="2 3">
    <name type="scientific">Trapa incisa</name>
    <dbReference type="NCBI Taxonomy" id="236973"/>
    <lineage>
        <taxon>Eukaryota</taxon>
        <taxon>Viridiplantae</taxon>
        <taxon>Streptophyta</taxon>
        <taxon>Embryophyta</taxon>
        <taxon>Tracheophyta</taxon>
        <taxon>Spermatophyta</taxon>
        <taxon>Magnoliopsida</taxon>
        <taxon>eudicotyledons</taxon>
        <taxon>Gunneridae</taxon>
        <taxon>Pentapetalae</taxon>
        <taxon>rosids</taxon>
        <taxon>malvids</taxon>
        <taxon>Myrtales</taxon>
        <taxon>Lythraceae</taxon>
        <taxon>Trapa</taxon>
    </lineage>
</organism>
<gene>
    <name evidence="2" type="ORF">SAY87_027532</name>
</gene>
<protein>
    <submittedName>
        <fullName evidence="2">Uncharacterized protein</fullName>
    </submittedName>
</protein>
<dbReference type="PANTHER" id="PTHR36063:SF1">
    <property type="entry name" value="ARABIDOPSIS THALIANA GENOMIC DNA, CHROMOSOME 5, P1 CLONE:MOK16"/>
    <property type="match status" value="1"/>
</dbReference>
<sequence length="178" mass="20187">MLCDMSETYLIVFDAAFVVLVPEAPIIPMTGKSYTISFWVKLLRRSNLNRISMELLVVVNKPFVQDTAKRDLGAEKFFSLGLHLLLHPPDSEHASHISLISPHLTMVRRTLRRQFNRDQLVNLPRDPNKKSTMARQFKQVNYGLEVAPAQIIHPKKPSNSPGLETIHEEGAEGFDEDA</sequence>
<dbReference type="EMBL" id="JAXIOK010000018">
    <property type="protein sequence ID" value="KAK4750083.1"/>
    <property type="molecule type" value="Genomic_DNA"/>
</dbReference>
<name>A0AAN7JML4_9MYRT</name>
<reference evidence="2 3" key="1">
    <citation type="journal article" date="2023" name="Hortic Res">
        <title>Pangenome of water caltrop reveals structural variations and asymmetric subgenome divergence after allopolyploidization.</title>
        <authorList>
            <person name="Zhang X."/>
            <person name="Chen Y."/>
            <person name="Wang L."/>
            <person name="Yuan Y."/>
            <person name="Fang M."/>
            <person name="Shi L."/>
            <person name="Lu R."/>
            <person name="Comes H.P."/>
            <person name="Ma Y."/>
            <person name="Chen Y."/>
            <person name="Huang G."/>
            <person name="Zhou Y."/>
            <person name="Zheng Z."/>
            <person name="Qiu Y."/>
        </authorList>
    </citation>
    <scope>NUCLEOTIDE SEQUENCE [LARGE SCALE GENOMIC DNA]</scope>
    <source>
        <tissue evidence="2">Roots</tissue>
    </source>
</reference>
<keyword evidence="3" id="KW-1185">Reference proteome</keyword>